<name>A0A1I2GNC6_9ACTN</name>
<feature type="chain" id="PRO_5039251372" evidence="2">
    <location>
        <begin position="26"/>
        <end position="437"/>
    </location>
</feature>
<dbReference type="PANTHER" id="PTHR30163">
    <property type="entry name" value="MEMBRANE-BOUND LYTIC MUREIN TRANSGLYCOSYLASE B"/>
    <property type="match status" value="1"/>
</dbReference>
<dbReference type="GO" id="GO:0009253">
    <property type="term" value="P:peptidoglycan catabolic process"/>
    <property type="evidence" value="ECO:0007669"/>
    <property type="project" value="TreeGrafter"/>
</dbReference>
<proteinExistence type="predicted"/>
<protein>
    <submittedName>
        <fullName evidence="4">Membrane-bound lytic murein transglycosylase B</fullName>
    </submittedName>
</protein>
<feature type="compositionally biased region" description="Pro residues" evidence="1">
    <location>
        <begin position="354"/>
        <end position="371"/>
    </location>
</feature>
<reference evidence="4 5" key="1">
    <citation type="submission" date="2016-10" db="EMBL/GenBank/DDBJ databases">
        <authorList>
            <person name="de Groot N.N."/>
        </authorList>
    </citation>
    <scope>NUCLEOTIDE SEQUENCE [LARGE SCALE GENOMIC DNA]</scope>
    <source>
        <strain evidence="4 5">CGMCC 4.3510</strain>
    </source>
</reference>
<accession>A0A1I2GNC6</accession>
<dbReference type="InterPro" id="IPR043426">
    <property type="entry name" value="MltB-like"/>
</dbReference>
<dbReference type="RefSeq" id="WP_093714463.1">
    <property type="nucleotide sequence ID" value="NZ_FONG01000009.1"/>
</dbReference>
<evidence type="ECO:0000313" key="4">
    <source>
        <dbReference type="EMBL" id="SFF18510.1"/>
    </source>
</evidence>
<dbReference type="InterPro" id="IPR023346">
    <property type="entry name" value="Lysozyme-like_dom_sf"/>
</dbReference>
<dbReference type="CDD" id="cd13399">
    <property type="entry name" value="Slt35-like"/>
    <property type="match status" value="1"/>
</dbReference>
<dbReference type="STRING" id="380248.SAMN05216251_109166"/>
<dbReference type="Pfam" id="PF13406">
    <property type="entry name" value="SLT_2"/>
    <property type="match status" value="1"/>
</dbReference>
<evidence type="ECO:0000256" key="1">
    <source>
        <dbReference type="SAM" id="MobiDB-lite"/>
    </source>
</evidence>
<feature type="domain" description="Transglycosylase SLT" evidence="3">
    <location>
        <begin position="184"/>
        <end position="227"/>
    </location>
</feature>
<gene>
    <name evidence="4" type="ORF">SAMN05216251_109166</name>
</gene>
<dbReference type="AlphaFoldDB" id="A0A1I2GNC6"/>
<dbReference type="EMBL" id="FONG01000009">
    <property type="protein sequence ID" value="SFF18510.1"/>
    <property type="molecule type" value="Genomic_DNA"/>
</dbReference>
<sequence length="437" mass="43046">MSARRYGRRLRRGAAGTAVAAAAMAALGASQAPGLLPVAHAAPQHAANSATPPSGPQIDGGSPYITDMPPLNTPTGPVASPTPGAPVGVTPIGPGGPSLPATVLDAYKRAEASVAASNPGCHLPWQLLAAIGQVESGQARGGAVDANGTTYTPILGPVLDGNGFANIGDTDGGAYDGDATHDRAVGPMQFIPSTWQNWGADGNGDGVRNPNNVYDAALAAAHYLCADGRDLAVPADMDRAILGYNHSQAYLDLVRAWYEHFRSGDAVTVPDRSGTPAGGTPPYANTPKPSTSPSAPTTPGGQPSPSPSGSPSPTHVGGSVVPPTAGEPSTSPSKNPPTTGTPTTPPTTGTPTDPTDPPTTPGCPTDSPTPTPSDSASPSPTATDTPTPTDSPTGTPDPCATDTPTPSDSPSASGDGSTPSAEPTGSAATGEAVTAAP</sequence>
<evidence type="ECO:0000259" key="3">
    <source>
        <dbReference type="Pfam" id="PF13406"/>
    </source>
</evidence>
<feature type="region of interest" description="Disordered" evidence="1">
    <location>
        <begin position="266"/>
        <end position="437"/>
    </location>
</feature>
<dbReference type="GO" id="GO:0008933">
    <property type="term" value="F:peptidoglycan lytic transglycosylase activity"/>
    <property type="evidence" value="ECO:0007669"/>
    <property type="project" value="TreeGrafter"/>
</dbReference>
<feature type="compositionally biased region" description="Low complexity" evidence="1">
    <location>
        <begin position="286"/>
        <end position="301"/>
    </location>
</feature>
<feature type="signal peptide" evidence="2">
    <location>
        <begin position="1"/>
        <end position="25"/>
    </location>
</feature>
<feature type="compositionally biased region" description="Low complexity" evidence="1">
    <location>
        <begin position="311"/>
        <end position="353"/>
    </location>
</feature>
<dbReference type="InterPro" id="IPR031304">
    <property type="entry name" value="SLT_2"/>
</dbReference>
<dbReference type="OrthoDB" id="9796191at2"/>
<dbReference type="Gene3D" id="1.10.530.10">
    <property type="match status" value="1"/>
</dbReference>
<dbReference type="Proteomes" id="UP000199323">
    <property type="component" value="Unassembled WGS sequence"/>
</dbReference>
<organism evidence="4 5">
    <name type="scientific">Actinacidiphila alni</name>
    <dbReference type="NCBI Taxonomy" id="380248"/>
    <lineage>
        <taxon>Bacteria</taxon>
        <taxon>Bacillati</taxon>
        <taxon>Actinomycetota</taxon>
        <taxon>Actinomycetes</taxon>
        <taxon>Kitasatosporales</taxon>
        <taxon>Streptomycetaceae</taxon>
        <taxon>Actinacidiphila</taxon>
    </lineage>
</organism>
<evidence type="ECO:0000313" key="5">
    <source>
        <dbReference type="Proteomes" id="UP000199323"/>
    </source>
</evidence>
<keyword evidence="2" id="KW-0732">Signal</keyword>
<evidence type="ECO:0000256" key="2">
    <source>
        <dbReference type="SAM" id="SignalP"/>
    </source>
</evidence>
<dbReference type="InterPro" id="IPR006311">
    <property type="entry name" value="TAT_signal"/>
</dbReference>
<dbReference type="PANTHER" id="PTHR30163:SF8">
    <property type="entry name" value="LYTIC MUREIN TRANSGLYCOSYLASE"/>
    <property type="match status" value="1"/>
</dbReference>
<dbReference type="SUPFAM" id="SSF53955">
    <property type="entry name" value="Lysozyme-like"/>
    <property type="match status" value="1"/>
</dbReference>
<keyword evidence="5" id="KW-1185">Reference proteome</keyword>
<dbReference type="PROSITE" id="PS51318">
    <property type="entry name" value="TAT"/>
    <property type="match status" value="1"/>
</dbReference>
<feature type="compositionally biased region" description="Low complexity" evidence="1">
    <location>
        <begin position="372"/>
        <end position="421"/>
    </location>
</feature>
<feature type="region of interest" description="Disordered" evidence="1">
    <location>
        <begin position="43"/>
        <end position="75"/>
    </location>
</feature>